<feature type="domain" description="Peptidase M16 C-terminal" evidence="3">
    <location>
        <begin position="167"/>
        <end position="319"/>
    </location>
</feature>
<dbReference type="InterPro" id="IPR011249">
    <property type="entry name" value="Metalloenz_LuxS/M16"/>
</dbReference>
<dbReference type="InterPro" id="IPR050361">
    <property type="entry name" value="MPP/UQCRC_Complex"/>
</dbReference>
<feature type="non-terminal residue" evidence="4">
    <location>
        <position position="319"/>
    </location>
</feature>
<dbReference type="GO" id="GO:0046872">
    <property type="term" value="F:metal ion binding"/>
    <property type="evidence" value="ECO:0007669"/>
    <property type="project" value="InterPro"/>
</dbReference>
<dbReference type="SUPFAM" id="SSF63411">
    <property type="entry name" value="LuxS/MPP-like metallohydrolase"/>
    <property type="match status" value="2"/>
</dbReference>
<evidence type="ECO:0000259" key="2">
    <source>
        <dbReference type="Pfam" id="PF00675"/>
    </source>
</evidence>
<feature type="domain" description="Peptidase M16 N-terminal" evidence="2">
    <location>
        <begin position="24"/>
        <end position="161"/>
    </location>
</feature>
<accession>A0A7C1NY59</accession>
<dbReference type="InterPro" id="IPR007863">
    <property type="entry name" value="Peptidase_M16_C"/>
</dbReference>
<dbReference type="EMBL" id="DRHH01000005">
    <property type="protein sequence ID" value="HEB13804.1"/>
    <property type="molecule type" value="Genomic_DNA"/>
</dbReference>
<protein>
    <submittedName>
        <fullName evidence="4">Insulinase family protein</fullName>
    </submittedName>
</protein>
<sequence>MEFQKDTLKNGVRLLTTPMPHLGSVTAMIGFGAGSRCETKDIQGIAHFTEHMIFEGTKRRPSTLAISSELDSLGAQFNAGTSQEMTVYYVKAAAKNLPQILDVLSDIVFNSKFDKDRIDMERGVILEELKMYKDEPKSWVYHLYEELLYGDHPLGRLVLGTEETLGSISKDDFFSYLDKWYRSKNITVAVAGKIEEEQALEQIRGVLGDLSAKEVGEPQVFKPAQKEPAIMLEERKTDQTHFILGTRAYHRNHPKREALGVLVTILGGGMSSRLFEQIRVQRGLGYYVDAGWDNFSDAGSVLITAGVNNQRVEEAIKVI</sequence>
<dbReference type="Pfam" id="PF05193">
    <property type="entry name" value="Peptidase_M16_C"/>
    <property type="match status" value="1"/>
</dbReference>
<evidence type="ECO:0000259" key="3">
    <source>
        <dbReference type="Pfam" id="PF05193"/>
    </source>
</evidence>
<comment type="similarity">
    <text evidence="1">Belongs to the peptidase M16 family.</text>
</comment>
<dbReference type="InterPro" id="IPR011765">
    <property type="entry name" value="Pept_M16_N"/>
</dbReference>
<evidence type="ECO:0000256" key="1">
    <source>
        <dbReference type="ARBA" id="ARBA00007261"/>
    </source>
</evidence>
<dbReference type="PANTHER" id="PTHR11851:SF49">
    <property type="entry name" value="MITOCHONDRIAL-PROCESSING PEPTIDASE SUBUNIT ALPHA"/>
    <property type="match status" value="1"/>
</dbReference>
<dbReference type="Gene3D" id="3.30.830.10">
    <property type="entry name" value="Metalloenzyme, LuxS/M16 peptidase-like"/>
    <property type="match status" value="2"/>
</dbReference>
<comment type="caution">
    <text evidence="4">The sequence shown here is derived from an EMBL/GenBank/DDBJ whole genome shotgun (WGS) entry which is preliminary data.</text>
</comment>
<dbReference type="Proteomes" id="UP000885744">
    <property type="component" value="Unassembled WGS sequence"/>
</dbReference>
<dbReference type="AlphaFoldDB" id="A0A7C1NY59"/>
<organism evidence="4">
    <name type="scientific">candidate division WWE3 bacterium</name>
    <dbReference type="NCBI Taxonomy" id="2053526"/>
    <lineage>
        <taxon>Bacteria</taxon>
        <taxon>Katanobacteria</taxon>
    </lineage>
</organism>
<reference evidence="4" key="1">
    <citation type="journal article" date="2020" name="mSystems">
        <title>Genome- and Community-Level Interaction Insights into Carbon Utilization and Element Cycling Functions of Hydrothermarchaeota in Hydrothermal Sediment.</title>
        <authorList>
            <person name="Zhou Z."/>
            <person name="Liu Y."/>
            <person name="Xu W."/>
            <person name="Pan J."/>
            <person name="Luo Z.H."/>
            <person name="Li M."/>
        </authorList>
    </citation>
    <scope>NUCLEOTIDE SEQUENCE [LARGE SCALE GENOMIC DNA]</scope>
    <source>
        <strain evidence="4">HyVt-365</strain>
    </source>
</reference>
<proteinExistence type="inferred from homology"/>
<gene>
    <name evidence="4" type="ORF">ENI09_00120</name>
</gene>
<dbReference type="Pfam" id="PF00675">
    <property type="entry name" value="Peptidase_M16"/>
    <property type="match status" value="1"/>
</dbReference>
<dbReference type="PANTHER" id="PTHR11851">
    <property type="entry name" value="METALLOPROTEASE"/>
    <property type="match status" value="1"/>
</dbReference>
<evidence type="ECO:0000313" key="4">
    <source>
        <dbReference type="EMBL" id="HEB13804.1"/>
    </source>
</evidence>
<name>A0A7C1NY59_UNCKA</name>